<dbReference type="AlphaFoldDB" id="A0A3Q3KFF1"/>
<evidence type="ECO:0000256" key="1">
    <source>
        <dbReference type="SAM" id="SignalP"/>
    </source>
</evidence>
<name>A0A3Q3KFF1_MONAL</name>
<evidence type="ECO:0008006" key="4">
    <source>
        <dbReference type="Google" id="ProtNLM"/>
    </source>
</evidence>
<feature type="signal peptide" evidence="1">
    <location>
        <begin position="1"/>
        <end position="25"/>
    </location>
</feature>
<evidence type="ECO:0000313" key="3">
    <source>
        <dbReference type="Proteomes" id="UP000261600"/>
    </source>
</evidence>
<organism evidence="2 3">
    <name type="scientific">Monopterus albus</name>
    <name type="common">Swamp eel</name>
    <dbReference type="NCBI Taxonomy" id="43700"/>
    <lineage>
        <taxon>Eukaryota</taxon>
        <taxon>Metazoa</taxon>
        <taxon>Chordata</taxon>
        <taxon>Craniata</taxon>
        <taxon>Vertebrata</taxon>
        <taxon>Euteleostomi</taxon>
        <taxon>Actinopterygii</taxon>
        <taxon>Neopterygii</taxon>
        <taxon>Teleostei</taxon>
        <taxon>Neoteleostei</taxon>
        <taxon>Acanthomorphata</taxon>
        <taxon>Anabantaria</taxon>
        <taxon>Synbranchiformes</taxon>
        <taxon>Synbranchidae</taxon>
        <taxon>Monopterus</taxon>
    </lineage>
</organism>
<dbReference type="Ensembl" id="ENSMALT00000032701.1">
    <property type="protein sequence ID" value="ENSMALP00000032145.1"/>
    <property type="gene ID" value="ENSMALG00000022162.1"/>
</dbReference>
<dbReference type="Proteomes" id="UP000261600">
    <property type="component" value="Unplaced"/>
</dbReference>
<accession>A0A3Q3KFF1</accession>
<evidence type="ECO:0000313" key="2">
    <source>
        <dbReference type="Ensembl" id="ENSMALP00000032145.1"/>
    </source>
</evidence>
<reference evidence="2" key="2">
    <citation type="submission" date="2025-09" db="UniProtKB">
        <authorList>
            <consortium name="Ensembl"/>
        </authorList>
    </citation>
    <scope>IDENTIFICATION</scope>
</reference>
<keyword evidence="1" id="KW-0732">Signal</keyword>
<protein>
    <recommendedName>
        <fullName evidence="4">Secreted protein</fullName>
    </recommendedName>
</protein>
<sequence length="144" mass="15580">MDIILLRHFTCLLILLVGPRRTGRSSGNTLGCGATTAGSHVIGGHHVIMVDKQGWDSSEANYTLIRAINHWMMDMTDYTLVPDRSRLGGARDREERKCVCVCVCDIGCLCSEKHKKGGTGETVDLSVGVMKSAADCVVSPSQKT</sequence>
<reference evidence="2" key="1">
    <citation type="submission" date="2025-08" db="UniProtKB">
        <authorList>
            <consortium name="Ensembl"/>
        </authorList>
    </citation>
    <scope>IDENTIFICATION</scope>
</reference>
<keyword evidence="3" id="KW-1185">Reference proteome</keyword>
<proteinExistence type="predicted"/>
<feature type="chain" id="PRO_5018687754" description="Secreted protein" evidence="1">
    <location>
        <begin position="26"/>
        <end position="144"/>
    </location>
</feature>